<name>A0A1N7KRN4_9RHOB</name>
<evidence type="ECO:0000313" key="2">
    <source>
        <dbReference type="Proteomes" id="UP000186098"/>
    </source>
</evidence>
<reference evidence="2" key="1">
    <citation type="submission" date="2017-01" db="EMBL/GenBank/DDBJ databases">
        <authorList>
            <person name="Varghese N."/>
            <person name="Submissions S."/>
        </authorList>
    </citation>
    <scope>NUCLEOTIDE SEQUENCE [LARGE SCALE GENOMIC DNA]</scope>
    <source>
        <strain evidence="2">DSM 18714</strain>
    </source>
</reference>
<dbReference type="SUPFAM" id="SSF52540">
    <property type="entry name" value="P-loop containing nucleoside triphosphate hydrolases"/>
    <property type="match status" value="1"/>
</dbReference>
<dbReference type="STRING" id="407234.SAMN05421795_10276"/>
<accession>A0A1N7KRN4</accession>
<evidence type="ECO:0008006" key="3">
    <source>
        <dbReference type="Google" id="ProtNLM"/>
    </source>
</evidence>
<dbReference type="RefSeq" id="WP_076363794.1">
    <property type="nucleotide sequence ID" value="NZ_FTOM01000002.1"/>
</dbReference>
<protein>
    <recommendedName>
        <fullName evidence="3">LPS sulfotransferase NodH</fullName>
    </recommendedName>
</protein>
<organism evidence="1 2">
    <name type="scientific">Phaeovulum vinaykumarii</name>
    <dbReference type="NCBI Taxonomy" id="407234"/>
    <lineage>
        <taxon>Bacteria</taxon>
        <taxon>Pseudomonadati</taxon>
        <taxon>Pseudomonadota</taxon>
        <taxon>Alphaproteobacteria</taxon>
        <taxon>Rhodobacterales</taxon>
        <taxon>Paracoccaceae</taxon>
        <taxon>Phaeovulum</taxon>
    </lineage>
</organism>
<evidence type="ECO:0000313" key="1">
    <source>
        <dbReference type="EMBL" id="SIS64090.1"/>
    </source>
</evidence>
<dbReference type="OrthoDB" id="7802556at2"/>
<sequence length="474" mass="52718">MTRPFDSFVVFAEMRTGSNLFEACLNALPGVHSYGEAFNPTHLGDPDLTQLLGVSLGQRLSDPALLLTRIREAEGLTGFRYFHDHDPRIFDVVMNDPRCAKIVLTRNPVECYVSLKIAYNTDRWRLTHVRDRREFKSPFKPAEFEKFLAPLQTFQVKLMNALQKSGQTAFYIDYEDLRDLDVLAGLAKWLGVEGRLEALPTGLIKQNPEEMSKKVRNFDEMERALARIDWANLSRTPNFEPRRGPAVPGFIAGAGGAAGAGLLYMPVRPGPEAGVRAWLEAAEETACDFTQKELRKWKRTHPGHRSFTIVRHPLDRAWTAFSQVLAPGHYPEIRALLNDEYDLGLPEPEALGQMSPGDWHRSFLAFLKFAKANIGGQTPVRVDPVWASQTAVIQGFGDFALPDMICREDRLAEDLAALAAATGARAPDTPPVTPDPGPVTLAQIADADLERAVRDAYPRDFMTFGFGSWAASAP</sequence>
<dbReference type="EMBL" id="FTOM01000002">
    <property type="protein sequence ID" value="SIS64090.1"/>
    <property type="molecule type" value="Genomic_DNA"/>
</dbReference>
<proteinExistence type="predicted"/>
<dbReference type="InterPro" id="IPR027417">
    <property type="entry name" value="P-loop_NTPase"/>
</dbReference>
<gene>
    <name evidence="1" type="ORF">SAMN05421795_10276</name>
</gene>
<dbReference type="Gene3D" id="3.40.50.300">
    <property type="entry name" value="P-loop containing nucleotide triphosphate hydrolases"/>
    <property type="match status" value="1"/>
</dbReference>
<dbReference type="Proteomes" id="UP000186098">
    <property type="component" value="Unassembled WGS sequence"/>
</dbReference>
<dbReference type="AlphaFoldDB" id="A0A1N7KRN4"/>
<keyword evidence="2" id="KW-1185">Reference proteome</keyword>